<evidence type="ECO:0000313" key="2">
    <source>
        <dbReference type="EMBL" id="MBB1116966.1"/>
    </source>
</evidence>
<protein>
    <submittedName>
        <fullName evidence="2">HDOD domain-containing protein</fullName>
    </submittedName>
</protein>
<organism evidence="2 3">
    <name type="scientific">Stenotrophomonas koreensis</name>
    <dbReference type="NCBI Taxonomy" id="266128"/>
    <lineage>
        <taxon>Bacteria</taxon>
        <taxon>Pseudomonadati</taxon>
        <taxon>Pseudomonadota</taxon>
        <taxon>Gammaproteobacteria</taxon>
        <taxon>Lysobacterales</taxon>
        <taxon>Lysobacteraceae</taxon>
        <taxon>Stenotrophomonas</taxon>
    </lineage>
</organism>
<dbReference type="InterPro" id="IPR052340">
    <property type="entry name" value="RNase_Y/CdgJ"/>
</dbReference>
<dbReference type="EMBL" id="JACIUV010000003">
    <property type="protein sequence ID" value="MBB1116966.1"/>
    <property type="molecule type" value="Genomic_DNA"/>
</dbReference>
<evidence type="ECO:0000259" key="1">
    <source>
        <dbReference type="PROSITE" id="PS51833"/>
    </source>
</evidence>
<dbReference type="Pfam" id="PF08668">
    <property type="entry name" value="HDOD"/>
    <property type="match status" value="1"/>
</dbReference>
<dbReference type="Gene3D" id="1.10.3210.10">
    <property type="entry name" value="Hypothetical protein af1432"/>
    <property type="match status" value="1"/>
</dbReference>
<dbReference type="AlphaFoldDB" id="A0A7W3V059"/>
<feature type="domain" description="HDOD" evidence="1">
    <location>
        <begin position="97"/>
        <end position="285"/>
    </location>
</feature>
<sequence>MAGTILVLVLVAVLVCMRRQRPGPERSRVVVNPLSAPPQQEQAQALVAALAQSDTALLWSALDSADSPLPPPPVVEGPGVAQARARLQAGALSGQALPRRPQLLPQLMMALNDPASTASKLAGIIGQDPVLAATLMRIANSAAHRRRLQPLESLERVVVKVGHEGLERLLSSALVQPVLALEERELRGFASILWRHGRLASAAAADHARIVERIDPLPLQLGSLLPALSCLLVLRALPALADQPLDAGERLQLLLASQYRVAAEISRRWELPETLAQALEGTPGQTHGALQFGRRMAWAWMQVEDGVLDQDQARQALSALASPHAVDWVWQRLRIIQDNS</sequence>
<dbReference type="Proteomes" id="UP000550609">
    <property type="component" value="Unassembled WGS sequence"/>
</dbReference>
<dbReference type="SUPFAM" id="SSF109604">
    <property type="entry name" value="HD-domain/PDEase-like"/>
    <property type="match status" value="1"/>
</dbReference>
<comment type="caution">
    <text evidence="2">The sequence shown here is derived from an EMBL/GenBank/DDBJ whole genome shotgun (WGS) entry which is preliminary data.</text>
</comment>
<reference evidence="2 3" key="1">
    <citation type="submission" date="2020-08" db="EMBL/GenBank/DDBJ databases">
        <title>Stenotrophomonas sp. W1S232.</title>
        <authorList>
            <person name="Deng Y."/>
        </authorList>
    </citation>
    <scope>NUCLEOTIDE SEQUENCE [LARGE SCALE GENOMIC DNA]</scope>
    <source>
        <strain evidence="2 3">W1S232</strain>
    </source>
</reference>
<evidence type="ECO:0000313" key="3">
    <source>
        <dbReference type="Proteomes" id="UP000550609"/>
    </source>
</evidence>
<dbReference type="PANTHER" id="PTHR33525:SF6">
    <property type="entry name" value="HDOD DOMAIN-CONTAINING PROTEIN"/>
    <property type="match status" value="1"/>
</dbReference>
<proteinExistence type="predicted"/>
<dbReference type="RefSeq" id="WP_182622102.1">
    <property type="nucleotide sequence ID" value="NZ_JACIUV010000003.1"/>
</dbReference>
<dbReference type="InterPro" id="IPR013976">
    <property type="entry name" value="HDOD"/>
</dbReference>
<accession>A0A7W3V059</accession>
<gene>
    <name evidence="2" type="ORF">H4O09_07885</name>
</gene>
<dbReference type="PANTHER" id="PTHR33525">
    <property type="match status" value="1"/>
</dbReference>
<name>A0A7W3V059_9GAMM</name>
<dbReference type="PROSITE" id="PS51833">
    <property type="entry name" value="HDOD"/>
    <property type="match status" value="1"/>
</dbReference>